<reference evidence="1" key="1">
    <citation type="submission" date="2023-03" db="EMBL/GenBank/DDBJ databases">
        <title>Massive genome expansion in bonnet fungi (Mycena s.s.) driven by repeated elements and novel gene families across ecological guilds.</title>
        <authorList>
            <consortium name="Lawrence Berkeley National Laboratory"/>
            <person name="Harder C.B."/>
            <person name="Miyauchi S."/>
            <person name="Viragh M."/>
            <person name="Kuo A."/>
            <person name="Thoen E."/>
            <person name="Andreopoulos B."/>
            <person name="Lu D."/>
            <person name="Skrede I."/>
            <person name="Drula E."/>
            <person name="Henrissat B."/>
            <person name="Morin E."/>
            <person name="Kohler A."/>
            <person name="Barry K."/>
            <person name="LaButti K."/>
            <person name="Morin E."/>
            <person name="Salamov A."/>
            <person name="Lipzen A."/>
            <person name="Mereny Z."/>
            <person name="Hegedus B."/>
            <person name="Baldrian P."/>
            <person name="Stursova M."/>
            <person name="Weitz H."/>
            <person name="Taylor A."/>
            <person name="Grigoriev I.V."/>
            <person name="Nagy L.G."/>
            <person name="Martin F."/>
            <person name="Kauserud H."/>
        </authorList>
    </citation>
    <scope>NUCLEOTIDE SEQUENCE</scope>
    <source>
        <strain evidence="1">CBHHK067</strain>
    </source>
</reference>
<name>A0AAD7CQR2_MYCRO</name>
<evidence type="ECO:0000313" key="2">
    <source>
        <dbReference type="Proteomes" id="UP001221757"/>
    </source>
</evidence>
<proteinExistence type="predicted"/>
<organism evidence="1 2">
    <name type="scientific">Mycena rosella</name>
    <name type="common">Pink bonnet</name>
    <name type="synonym">Agaricus rosellus</name>
    <dbReference type="NCBI Taxonomy" id="1033263"/>
    <lineage>
        <taxon>Eukaryota</taxon>
        <taxon>Fungi</taxon>
        <taxon>Dikarya</taxon>
        <taxon>Basidiomycota</taxon>
        <taxon>Agaricomycotina</taxon>
        <taxon>Agaricomycetes</taxon>
        <taxon>Agaricomycetidae</taxon>
        <taxon>Agaricales</taxon>
        <taxon>Marasmiineae</taxon>
        <taxon>Mycenaceae</taxon>
        <taxon>Mycena</taxon>
    </lineage>
</organism>
<dbReference type="Proteomes" id="UP001221757">
    <property type="component" value="Unassembled WGS sequence"/>
</dbReference>
<gene>
    <name evidence="1" type="ORF">B0H17DRAFT_856065</name>
</gene>
<dbReference type="InterPro" id="IPR015915">
    <property type="entry name" value="Kelch-typ_b-propeller"/>
</dbReference>
<evidence type="ECO:0000313" key="1">
    <source>
        <dbReference type="EMBL" id="KAJ7658523.1"/>
    </source>
</evidence>
<dbReference type="AlphaFoldDB" id="A0AAD7CQR2"/>
<sequence length="370" mass="41775">LKGDKPPLNNYQSLAIDHQRERLYFYGGARTYDDGDTPTCDFFCLDLRTMKWQNLTNSLRFRPVPDPFAKNGPEFELRSLPALTEPAIDLMSLGDGTFLFLFGGHDSNNPTGDLIAIDLDEYTWWFVDVASTNVDFSKPPTPIKPRLSASMVALDNQLFIFGGRTQFEDDSVLETYSVAVYNSDNPPKTRWTWTKKDQPMPPLGFSIQAIAVYNGEKILLTQGRIKNDKPIDLSRESTYFFHTKHHTFQNALPTMGDFPTEISWLQLGSFVAGTPSSAAVLPRRRGGPPKNLPGEIIPAMQPNHTIRPSVVIFGWVKYKDHLVAEGWQYVIPPTETIRCLNLSDMMWDLDLDLQFFASVGNRLFLIGSEG</sequence>
<dbReference type="PANTHER" id="PTHR23244">
    <property type="entry name" value="KELCH REPEAT DOMAIN"/>
    <property type="match status" value="1"/>
</dbReference>
<dbReference type="SUPFAM" id="SSF117281">
    <property type="entry name" value="Kelch motif"/>
    <property type="match status" value="1"/>
</dbReference>
<protein>
    <recommendedName>
        <fullName evidence="3">Kelch repeat-containing protein</fullName>
    </recommendedName>
</protein>
<feature type="non-terminal residue" evidence="1">
    <location>
        <position position="1"/>
    </location>
</feature>
<comment type="caution">
    <text evidence="1">The sequence shown here is derived from an EMBL/GenBank/DDBJ whole genome shotgun (WGS) entry which is preliminary data.</text>
</comment>
<dbReference type="EMBL" id="JARKIE010000278">
    <property type="protein sequence ID" value="KAJ7658523.1"/>
    <property type="molecule type" value="Genomic_DNA"/>
</dbReference>
<keyword evidence="2" id="KW-1185">Reference proteome</keyword>
<dbReference type="Gene3D" id="2.120.10.80">
    <property type="entry name" value="Kelch-type beta propeller"/>
    <property type="match status" value="1"/>
</dbReference>
<feature type="non-terminal residue" evidence="1">
    <location>
        <position position="370"/>
    </location>
</feature>
<evidence type="ECO:0008006" key="3">
    <source>
        <dbReference type="Google" id="ProtNLM"/>
    </source>
</evidence>
<accession>A0AAD7CQR2</accession>